<dbReference type="Pfam" id="PF02163">
    <property type="entry name" value="Peptidase_M50"/>
    <property type="match status" value="2"/>
</dbReference>
<comment type="similarity">
    <text evidence="3">Belongs to the peptidase M50B family.</text>
</comment>
<comment type="subcellular location">
    <subcellularLocation>
        <location evidence="2">Membrane</location>
        <topology evidence="2">Multi-pass membrane protein</topology>
    </subcellularLocation>
</comment>
<keyword evidence="15" id="KW-1185">Reference proteome</keyword>
<evidence type="ECO:0000256" key="5">
    <source>
        <dbReference type="ARBA" id="ARBA00022692"/>
    </source>
</evidence>
<dbReference type="GO" id="GO:0016020">
    <property type="term" value="C:membrane"/>
    <property type="evidence" value="ECO:0007669"/>
    <property type="project" value="UniProtKB-SubCell"/>
</dbReference>
<accession>A0A225D4Y0</accession>
<comment type="cofactor">
    <cofactor evidence="1">
        <name>Zn(2+)</name>
        <dbReference type="ChEBI" id="CHEBI:29105"/>
    </cofactor>
</comment>
<keyword evidence="10" id="KW-0482">Metalloprotease</keyword>
<protein>
    <recommendedName>
        <fullName evidence="13">Peptidase M50 domain-containing protein</fullName>
    </recommendedName>
</protein>
<evidence type="ECO:0000313" key="15">
    <source>
        <dbReference type="Proteomes" id="UP000214646"/>
    </source>
</evidence>
<dbReference type="PANTHER" id="PTHR39188:SF3">
    <property type="entry name" value="STAGE IV SPORULATION PROTEIN FB"/>
    <property type="match status" value="1"/>
</dbReference>
<comment type="caution">
    <text evidence="14">The sequence shown here is derived from an EMBL/GenBank/DDBJ whole genome shotgun (WGS) entry which is preliminary data.</text>
</comment>
<keyword evidence="5 12" id="KW-0812">Transmembrane</keyword>
<evidence type="ECO:0000256" key="9">
    <source>
        <dbReference type="ARBA" id="ARBA00022989"/>
    </source>
</evidence>
<keyword evidence="7" id="KW-0378">Hydrolase</keyword>
<evidence type="ECO:0000256" key="7">
    <source>
        <dbReference type="ARBA" id="ARBA00022801"/>
    </source>
</evidence>
<evidence type="ECO:0000256" key="2">
    <source>
        <dbReference type="ARBA" id="ARBA00004141"/>
    </source>
</evidence>
<dbReference type="EMBL" id="NIDE01000017">
    <property type="protein sequence ID" value="OWK36003.1"/>
    <property type="molecule type" value="Genomic_DNA"/>
</dbReference>
<dbReference type="AlphaFoldDB" id="A0A225D4Y0"/>
<dbReference type="RefSeq" id="WP_088259076.1">
    <property type="nucleotide sequence ID" value="NZ_NIDE01000017.1"/>
</dbReference>
<keyword evidence="11 12" id="KW-0472">Membrane</keyword>
<feature type="domain" description="Peptidase M50" evidence="13">
    <location>
        <begin position="136"/>
        <end position="191"/>
    </location>
</feature>
<evidence type="ECO:0000259" key="13">
    <source>
        <dbReference type="Pfam" id="PF02163"/>
    </source>
</evidence>
<dbReference type="Proteomes" id="UP000214646">
    <property type="component" value="Unassembled WGS sequence"/>
</dbReference>
<evidence type="ECO:0000256" key="12">
    <source>
        <dbReference type="SAM" id="Phobius"/>
    </source>
</evidence>
<dbReference type="PANTHER" id="PTHR39188">
    <property type="entry name" value="MEMBRANE-ASSOCIATED ZINC METALLOPROTEASE M50B"/>
    <property type="match status" value="1"/>
</dbReference>
<feature type="transmembrane region" description="Helical" evidence="12">
    <location>
        <begin position="101"/>
        <end position="121"/>
    </location>
</feature>
<reference evidence="15" key="1">
    <citation type="submission" date="2017-06" db="EMBL/GenBank/DDBJ databases">
        <title>Genome analysis of Fimbriiglobus ruber SP5, the first member of the order Planctomycetales with confirmed chitinolytic capability.</title>
        <authorList>
            <person name="Ravin N.V."/>
            <person name="Rakitin A.L."/>
            <person name="Ivanova A.A."/>
            <person name="Beletsky A.V."/>
            <person name="Kulichevskaya I.S."/>
            <person name="Mardanov A.V."/>
            <person name="Dedysh S.N."/>
        </authorList>
    </citation>
    <scope>NUCLEOTIDE SEQUENCE [LARGE SCALE GENOMIC DNA]</scope>
    <source>
        <strain evidence="15">SP5</strain>
    </source>
</reference>
<dbReference type="GO" id="GO:0046872">
    <property type="term" value="F:metal ion binding"/>
    <property type="evidence" value="ECO:0007669"/>
    <property type="project" value="UniProtKB-KW"/>
</dbReference>
<dbReference type="GO" id="GO:0008237">
    <property type="term" value="F:metallopeptidase activity"/>
    <property type="evidence" value="ECO:0007669"/>
    <property type="project" value="UniProtKB-KW"/>
</dbReference>
<evidence type="ECO:0000256" key="10">
    <source>
        <dbReference type="ARBA" id="ARBA00023049"/>
    </source>
</evidence>
<evidence type="ECO:0000256" key="1">
    <source>
        <dbReference type="ARBA" id="ARBA00001947"/>
    </source>
</evidence>
<keyword evidence="9 12" id="KW-1133">Transmembrane helix</keyword>
<name>A0A225D4Y0_9BACT</name>
<feature type="domain" description="Peptidase M50" evidence="13">
    <location>
        <begin position="52"/>
        <end position="121"/>
    </location>
</feature>
<evidence type="ECO:0000256" key="8">
    <source>
        <dbReference type="ARBA" id="ARBA00022833"/>
    </source>
</evidence>
<proteinExistence type="inferred from homology"/>
<evidence type="ECO:0000256" key="11">
    <source>
        <dbReference type="ARBA" id="ARBA00023136"/>
    </source>
</evidence>
<evidence type="ECO:0000256" key="6">
    <source>
        <dbReference type="ARBA" id="ARBA00022723"/>
    </source>
</evidence>
<feature type="transmembrane region" description="Helical" evidence="12">
    <location>
        <begin position="217"/>
        <end position="234"/>
    </location>
</feature>
<feature type="transmembrane region" description="Helical" evidence="12">
    <location>
        <begin position="141"/>
        <end position="159"/>
    </location>
</feature>
<evidence type="ECO:0000256" key="4">
    <source>
        <dbReference type="ARBA" id="ARBA00022670"/>
    </source>
</evidence>
<keyword evidence="8" id="KW-0862">Zinc</keyword>
<dbReference type="OrthoDB" id="166377at2"/>
<sequence>MIAEPQPTPYDLTFRIFRFPVRIHPMFWLTTLLTGQTSLQRESPLPLLAIWVAVVFVSILVHELGHAFAFRWFRADSRVCLYWFGGLATSNNPPGRPWPSIAVSLAGPGAGFILAAIVFATNRASGWSVQSLYTYEAYYQLMWVNLAWGLMNLLPVLPLDGGQVCRQLYRIGGARRSEEAALKTSVAVGAVVAAYGLMDYLGQPRALFNEIPSELRFQSLFTTVLFALLAYGSYQALEQLRSYSPWESSYDDTPWRRR</sequence>
<evidence type="ECO:0000313" key="14">
    <source>
        <dbReference type="EMBL" id="OWK36003.1"/>
    </source>
</evidence>
<feature type="transmembrane region" description="Helical" evidence="12">
    <location>
        <begin position="48"/>
        <end position="69"/>
    </location>
</feature>
<organism evidence="14 15">
    <name type="scientific">Fimbriiglobus ruber</name>
    <dbReference type="NCBI Taxonomy" id="1908690"/>
    <lineage>
        <taxon>Bacteria</taxon>
        <taxon>Pseudomonadati</taxon>
        <taxon>Planctomycetota</taxon>
        <taxon>Planctomycetia</taxon>
        <taxon>Gemmatales</taxon>
        <taxon>Gemmataceae</taxon>
        <taxon>Fimbriiglobus</taxon>
    </lineage>
</organism>
<gene>
    <name evidence="14" type="ORF">FRUB_08566</name>
</gene>
<evidence type="ECO:0000256" key="3">
    <source>
        <dbReference type="ARBA" id="ARBA00007931"/>
    </source>
</evidence>
<dbReference type="GO" id="GO:0006508">
    <property type="term" value="P:proteolysis"/>
    <property type="evidence" value="ECO:0007669"/>
    <property type="project" value="UniProtKB-KW"/>
</dbReference>
<feature type="transmembrane region" description="Helical" evidence="12">
    <location>
        <begin position="180"/>
        <end position="197"/>
    </location>
</feature>
<keyword evidence="6" id="KW-0479">Metal-binding</keyword>
<keyword evidence="4" id="KW-0645">Protease</keyword>
<dbReference type="InterPro" id="IPR008915">
    <property type="entry name" value="Peptidase_M50"/>
</dbReference>